<feature type="transmembrane region" description="Helical" evidence="1">
    <location>
        <begin position="109"/>
        <end position="133"/>
    </location>
</feature>
<dbReference type="PANTHER" id="PTHR33297">
    <property type="entry name" value="AMASTIN-LIKE SURFACE PROTEIN-LIKE PROTEIN-RELATED"/>
    <property type="match status" value="1"/>
</dbReference>
<protein>
    <submittedName>
        <fullName evidence="2">Amastin surface glycoprotein</fullName>
    </submittedName>
</protein>
<dbReference type="EMBL" id="JBAMZN010000001">
    <property type="protein sequence ID" value="KAL0531384.1"/>
    <property type="molecule type" value="Genomic_DNA"/>
</dbReference>
<dbReference type="Pfam" id="PF07344">
    <property type="entry name" value="Amastin"/>
    <property type="match status" value="1"/>
</dbReference>
<feature type="transmembrane region" description="Helical" evidence="1">
    <location>
        <begin position="7"/>
        <end position="27"/>
    </location>
</feature>
<accession>A0AAW3CD66</accession>
<feature type="transmembrane region" description="Helical" evidence="1">
    <location>
        <begin position="153"/>
        <end position="172"/>
    </location>
</feature>
<keyword evidence="1" id="KW-0812">Transmembrane</keyword>
<keyword evidence="1" id="KW-0472">Membrane</keyword>
<proteinExistence type="predicted"/>
<dbReference type="PANTHER" id="PTHR33297:SF4">
    <property type="entry name" value="AMASTIN"/>
    <property type="match status" value="1"/>
</dbReference>
<sequence>MEFTLALLLYGVLQFIAFLFVLVGTPIDMFRLKDEGRFGNTPCVTLWGSKPDCSSGNFQLKSDALWRPCPRRRDSFRAAQVFAIISIFVYGLAALFGLIMLWCCSCLRLVCLALNVTGIVTLCIVWASMVVAYSTLDGVCFGLRFRMTYGSGFVLLVMAWCLDIIDIFFLLLPSQASDRSENKAPSENVDTKE</sequence>
<evidence type="ECO:0000313" key="2">
    <source>
        <dbReference type="EMBL" id="KAL0531384.1"/>
    </source>
</evidence>
<dbReference type="InterPro" id="IPR009944">
    <property type="entry name" value="Amastin"/>
</dbReference>
<organism evidence="2 3">
    <name type="scientific">Leishmania naiffi</name>
    <dbReference type="NCBI Taxonomy" id="5678"/>
    <lineage>
        <taxon>Eukaryota</taxon>
        <taxon>Discoba</taxon>
        <taxon>Euglenozoa</taxon>
        <taxon>Kinetoplastea</taxon>
        <taxon>Metakinetoplastina</taxon>
        <taxon>Trypanosomatida</taxon>
        <taxon>Trypanosomatidae</taxon>
        <taxon>Leishmaniinae</taxon>
        <taxon>Leishmania</taxon>
        <taxon>Leishmania naiffi species complex</taxon>
    </lineage>
</organism>
<keyword evidence="3" id="KW-1185">Reference proteome</keyword>
<dbReference type="AlphaFoldDB" id="A0AAW3CD66"/>
<comment type="caution">
    <text evidence="2">The sequence shown here is derived from an EMBL/GenBank/DDBJ whole genome shotgun (WGS) entry which is preliminary data.</text>
</comment>
<evidence type="ECO:0000313" key="3">
    <source>
        <dbReference type="Proteomes" id="UP001501274"/>
    </source>
</evidence>
<dbReference type="Gene3D" id="1.20.140.150">
    <property type="match status" value="1"/>
</dbReference>
<feature type="transmembrane region" description="Helical" evidence="1">
    <location>
        <begin position="81"/>
        <end position="102"/>
    </location>
</feature>
<dbReference type="Proteomes" id="UP001501274">
    <property type="component" value="Unassembled WGS sequence"/>
</dbReference>
<reference evidence="2 3" key="1">
    <citation type="submission" date="2024-02" db="EMBL/GenBank/DDBJ databases">
        <title>FIRST GENOME SEQUENCES OF Leishmania (Viannia) shawi, Leishmania (Viannia) lindenbergi AND Leishmania (Viannia) utingensis.</title>
        <authorList>
            <person name="Resadore F."/>
            <person name="Custodio M.G.F."/>
            <person name="Boite M.C."/>
            <person name="Cupolillo E."/>
            <person name="Ferreira G.E.M."/>
        </authorList>
    </citation>
    <scope>NUCLEOTIDE SEQUENCE [LARGE SCALE GENOMIC DNA]</scope>
    <source>
        <strain evidence="2 3">MDAS/BR/1979/M5533</strain>
    </source>
</reference>
<gene>
    <name evidence="2" type="ORF">Q4I28_000347</name>
</gene>
<evidence type="ECO:0000256" key="1">
    <source>
        <dbReference type="SAM" id="Phobius"/>
    </source>
</evidence>
<keyword evidence="1" id="KW-1133">Transmembrane helix</keyword>
<name>A0AAW3CD66_9TRYP</name>